<dbReference type="Proteomes" id="UP000007110">
    <property type="component" value="Unassembled WGS sequence"/>
</dbReference>
<dbReference type="SUPFAM" id="SSF110004">
    <property type="entry name" value="Glycolipid transfer protein, GLTP"/>
    <property type="match status" value="1"/>
</dbReference>
<dbReference type="GO" id="GO:0005737">
    <property type="term" value="C:cytoplasm"/>
    <property type="evidence" value="ECO:0007669"/>
    <property type="project" value="InterPro"/>
</dbReference>
<feature type="domain" description="Glycolipid transfer protein" evidence="2">
    <location>
        <begin position="24"/>
        <end position="98"/>
    </location>
</feature>
<dbReference type="AlphaFoldDB" id="A0A7M7PD32"/>
<evidence type="ECO:0000313" key="4">
    <source>
        <dbReference type="Proteomes" id="UP000007110"/>
    </source>
</evidence>
<dbReference type="EnsemblMetazoa" id="XM_030994067">
    <property type="protein sequence ID" value="XP_030849927"/>
    <property type="gene ID" value="LOC100891590"/>
</dbReference>
<dbReference type="RefSeq" id="XP_030849927.1">
    <property type="nucleotide sequence ID" value="XM_030994067.1"/>
</dbReference>
<feature type="compositionally biased region" description="Low complexity" evidence="1">
    <location>
        <begin position="108"/>
        <end position="118"/>
    </location>
</feature>
<dbReference type="Gene3D" id="1.10.3520.10">
    <property type="entry name" value="Glycolipid transfer protein"/>
    <property type="match status" value="1"/>
</dbReference>
<feature type="compositionally biased region" description="Polar residues" evidence="1">
    <location>
        <begin position="120"/>
        <end position="141"/>
    </location>
</feature>
<feature type="region of interest" description="Disordered" evidence="1">
    <location>
        <begin position="108"/>
        <end position="141"/>
    </location>
</feature>
<organism evidence="3 4">
    <name type="scientific">Strongylocentrotus purpuratus</name>
    <name type="common">Purple sea urchin</name>
    <dbReference type="NCBI Taxonomy" id="7668"/>
    <lineage>
        <taxon>Eukaryota</taxon>
        <taxon>Metazoa</taxon>
        <taxon>Echinodermata</taxon>
        <taxon>Eleutherozoa</taxon>
        <taxon>Echinozoa</taxon>
        <taxon>Echinoidea</taxon>
        <taxon>Euechinoidea</taxon>
        <taxon>Echinacea</taxon>
        <taxon>Camarodonta</taxon>
        <taxon>Echinidea</taxon>
        <taxon>Strongylocentrotidae</taxon>
        <taxon>Strongylocentrotus</taxon>
    </lineage>
</organism>
<reference evidence="3" key="2">
    <citation type="submission" date="2021-01" db="UniProtKB">
        <authorList>
            <consortium name="EnsemblMetazoa"/>
        </authorList>
    </citation>
    <scope>IDENTIFICATION</scope>
</reference>
<dbReference type="GO" id="GO:0120013">
    <property type="term" value="F:lipid transfer activity"/>
    <property type="evidence" value="ECO:0007669"/>
    <property type="project" value="InterPro"/>
</dbReference>
<proteinExistence type="predicted"/>
<dbReference type="GeneID" id="100891590"/>
<evidence type="ECO:0000259" key="2">
    <source>
        <dbReference type="Pfam" id="PF08718"/>
    </source>
</evidence>
<keyword evidence="4" id="KW-1185">Reference proteome</keyword>
<dbReference type="Pfam" id="PF08718">
    <property type="entry name" value="GLTP"/>
    <property type="match status" value="1"/>
</dbReference>
<evidence type="ECO:0000313" key="3">
    <source>
        <dbReference type="EnsemblMetazoa" id="XP_030849927"/>
    </source>
</evidence>
<accession>A0A7M7PD32</accession>
<dbReference type="InterPro" id="IPR036497">
    <property type="entry name" value="GLTP_sf"/>
</dbReference>
<evidence type="ECO:0000256" key="1">
    <source>
        <dbReference type="SAM" id="MobiDB-lite"/>
    </source>
</evidence>
<dbReference type="KEGG" id="spu:100891590"/>
<dbReference type="OrthoDB" id="116883at2759"/>
<sequence length="141" mass="15989">MTEKMDIEVVKGCFKAAKKEDGTINIEELMRGYEEIARLYDMMGSLFTFVSKDMRYRLKALETHRSDKSLSDNYQTVQAVLDYETKNGIKRKSKKGACPEIAHSMRCTSTSSSSSRCSSHWKQATTTANARSSPARLSTRR</sequence>
<dbReference type="PANTHER" id="PTHR10219">
    <property type="entry name" value="GLYCOLIPID TRANSFER PROTEIN-RELATED"/>
    <property type="match status" value="1"/>
</dbReference>
<protein>
    <recommendedName>
        <fullName evidence="2">Glycolipid transfer protein domain-containing protein</fullName>
    </recommendedName>
</protein>
<dbReference type="InParanoid" id="A0A7M7PD32"/>
<dbReference type="InterPro" id="IPR014830">
    <property type="entry name" value="Glycolipid_transfer_prot_dom"/>
</dbReference>
<reference evidence="4" key="1">
    <citation type="submission" date="2015-02" db="EMBL/GenBank/DDBJ databases">
        <title>Genome sequencing for Strongylocentrotus purpuratus.</title>
        <authorList>
            <person name="Murali S."/>
            <person name="Liu Y."/>
            <person name="Vee V."/>
            <person name="English A."/>
            <person name="Wang M."/>
            <person name="Skinner E."/>
            <person name="Han Y."/>
            <person name="Muzny D.M."/>
            <person name="Worley K.C."/>
            <person name="Gibbs R.A."/>
        </authorList>
    </citation>
    <scope>NUCLEOTIDE SEQUENCE</scope>
</reference>
<name>A0A7M7PD32_STRPU</name>
<dbReference type="PANTHER" id="PTHR10219:SF43">
    <property type="entry name" value="GLYCOLIPID TRANSFER PROTEIN DOMAIN-CONTAINING PROTEIN"/>
    <property type="match status" value="1"/>
</dbReference>